<keyword evidence="2" id="KW-0597">Phosphoprotein</keyword>
<feature type="transmembrane region" description="Helical" evidence="5">
    <location>
        <begin position="12"/>
        <end position="33"/>
    </location>
</feature>
<dbReference type="Proteomes" id="UP001198163">
    <property type="component" value="Unassembled WGS sequence"/>
</dbReference>
<comment type="caution">
    <text evidence="7">The sequence shown here is derived from an EMBL/GenBank/DDBJ whole genome shotgun (WGS) entry which is preliminary data.</text>
</comment>
<dbReference type="SMART" id="SM00304">
    <property type="entry name" value="HAMP"/>
    <property type="match status" value="1"/>
</dbReference>
<evidence type="ECO:0000256" key="2">
    <source>
        <dbReference type="ARBA" id="ARBA00022553"/>
    </source>
</evidence>
<dbReference type="PANTHER" id="PTHR34220">
    <property type="entry name" value="SENSOR HISTIDINE KINASE YPDA"/>
    <property type="match status" value="1"/>
</dbReference>
<feature type="transmembrane region" description="Helical" evidence="5">
    <location>
        <begin position="91"/>
        <end position="109"/>
    </location>
</feature>
<reference evidence="7" key="1">
    <citation type="submission" date="2021-08" db="EMBL/GenBank/DDBJ databases">
        <title>Comparative analyses of Brucepasteria parasyntrophica and Teretinema zuelzerae.</title>
        <authorList>
            <person name="Song Y."/>
            <person name="Brune A."/>
        </authorList>
    </citation>
    <scope>NUCLEOTIDE SEQUENCE</scope>
    <source>
        <strain evidence="7">DSM 1903</strain>
    </source>
</reference>
<dbReference type="InterPro" id="IPR003594">
    <property type="entry name" value="HATPase_dom"/>
</dbReference>
<dbReference type="CDD" id="cd06225">
    <property type="entry name" value="HAMP"/>
    <property type="match status" value="1"/>
</dbReference>
<accession>A0AAE3EK13</accession>
<dbReference type="Pfam" id="PF06580">
    <property type="entry name" value="His_kinase"/>
    <property type="match status" value="1"/>
</dbReference>
<keyword evidence="5" id="KW-0472">Membrane</keyword>
<dbReference type="InterPro" id="IPR036890">
    <property type="entry name" value="HATPase_C_sf"/>
</dbReference>
<dbReference type="Gene3D" id="3.30.565.10">
    <property type="entry name" value="Histidine kinase-like ATPase, C-terminal domain"/>
    <property type="match status" value="1"/>
</dbReference>
<evidence type="ECO:0000313" key="7">
    <source>
        <dbReference type="EMBL" id="MCD1655740.1"/>
    </source>
</evidence>
<dbReference type="AlphaFoldDB" id="A0AAE3EK13"/>
<dbReference type="GO" id="GO:0000155">
    <property type="term" value="F:phosphorelay sensor kinase activity"/>
    <property type="evidence" value="ECO:0007669"/>
    <property type="project" value="InterPro"/>
</dbReference>
<keyword evidence="5" id="KW-0812">Transmembrane</keyword>
<dbReference type="Gene3D" id="6.10.340.10">
    <property type="match status" value="1"/>
</dbReference>
<keyword evidence="5" id="KW-1133">Transmembrane helix</keyword>
<dbReference type="InterPro" id="IPR050640">
    <property type="entry name" value="Bact_2-comp_sensor_kinase"/>
</dbReference>
<evidence type="ECO:0000313" key="8">
    <source>
        <dbReference type="Proteomes" id="UP001198163"/>
    </source>
</evidence>
<dbReference type="Pfam" id="PF00672">
    <property type="entry name" value="HAMP"/>
    <property type="match status" value="1"/>
</dbReference>
<feature type="transmembrane region" description="Helical" evidence="5">
    <location>
        <begin position="182"/>
        <end position="203"/>
    </location>
</feature>
<dbReference type="SUPFAM" id="SSF55874">
    <property type="entry name" value="ATPase domain of HSP90 chaperone/DNA topoisomerase II/histidine kinase"/>
    <property type="match status" value="1"/>
</dbReference>
<dbReference type="SUPFAM" id="SSF158472">
    <property type="entry name" value="HAMP domain-like"/>
    <property type="match status" value="1"/>
</dbReference>
<evidence type="ECO:0000256" key="1">
    <source>
        <dbReference type="ARBA" id="ARBA00004370"/>
    </source>
</evidence>
<dbReference type="RefSeq" id="WP_230757451.1">
    <property type="nucleotide sequence ID" value="NZ_JAINWA010000003.1"/>
</dbReference>
<evidence type="ECO:0000256" key="4">
    <source>
        <dbReference type="ARBA" id="ARBA00022777"/>
    </source>
</evidence>
<evidence type="ECO:0000256" key="3">
    <source>
        <dbReference type="ARBA" id="ARBA00022679"/>
    </source>
</evidence>
<keyword evidence="3" id="KW-0808">Transferase</keyword>
<dbReference type="GO" id="GO:0016020">
    <property type="term" value="C:membrane"/>
    <property type="evidence" value="ECO:0007669"/>
    <property type="project" value="UniProtKB-SubCell"/>
</dbReference>
<feature type="domain" description="HAMP" evidence="6">
    <location>
        <begin position="204"/>
        <end position="257"/>
    </location>
</feature>
<sequence length="494" mass="56643">MRARRSSSIRARLLYSFFLTAALMGIIIMYSFLSFNAIAVSITNAYQTNIDLDEFQTALGAVESSMEKYISLRTFESIENYYGWRGRLDTLALQFNVTLSSDPILLLEYKVKRLMESFLEYADKAVYARRGNNVQEYTRNYAAALRVYDYLSDSVNDLNARYFRRNISGYNRLIREMQTIEILSIAILLLVIAVNFLMVYILIDRITGPLVELSRAANEVAEGHFDVDLLGIQSQDEVGNICRAFDRMTVSIREYIDTIKTKAEIENRLRRQEMEMRELYKDAQLKTLQSQINPHFLFNTLNAGAQLAMMEGADDTCTFIEKTADFFRYNIQNMDKDSMLDEEIALVDNYMYIMKVRFADRVSYIKSIECDTRDIPIPSMVLQPLVENSIKHGIGDMKSGGTITLRVFREDGILYIDVSDNGRGIEGSTRDRLLHGSYFYEGEPLGSDQPPSVGIGMINVITRLRVFFDQPDIIDIRNNAPEPGTTFSIRIRNV</sequence>
<dbReference type="InterPro" id="IPR010559">
    <property type="entry name" value="Sig_transdc_His_kin_internal"/>
</dbReference>
<dbReference type="PROSITE" id="PS50885">
    <property type="entry name" value="HAMP"/>
    <property type="match status" value="1"/>
</dbReference>
<dbReference type="EMBL" id="JAINWA010000003">
    <property type="protein sequence ID" value="MCD1655740.1"/>
    <property type="molecule type" value="Genomic_DNA"/>
</dbReference>
<evidence type="ECO:0000256" key="5">
    <source>
        <dbReference type="SAM" id="Phobius"/>
    </source>
</evidence>
<keyword evidence="4 7" id="KW-0418">Kinase</keyword>
<dbReference type="Pfam" id="PF02518">
    <property type="entry name" value="HATPase_c"/>
    <property type="match status" value="1"/>
</dbReference>
<proteinExistence type="predicted"/>
<evidence type="ECO:0000259" key="6">
    <source>
        <dbReference type="PROSITE" id="PS50885"/>
    </source>
</evidence>
<dbReference type="PANTHER" id="PTHR34220:SF7">
    <property type="entry name" value="SENSOR HISTIDINE KINASE YPDA"/>
    <property type="match status" value="1"/>
</dbReference>
<name>A0AAE3EK13_9SPIR</name>
<dbReference type="InterPro" id="IPR003660">
    <property type="entry name" value="HAMP_dom"/>
</dbReference>
<keyword evidence="8" id="KW-1185">Reference proteome</keyword>
<comment type="subcellular location">
    <subcellularLocation>
        <location evidence="1">Membrane</location>
    </subcellularLocation>
</comment>
<protein>
    <submittedName>
        <fullName evidence="7">Histidine kinase</fullName>
    </submittedName>
</protein>
<organism evidence="7 8">
    <name type="scientific">Teretinema zuelzerae</name>
    <dbReference type="NCBI Taxonomy" id="156"/>
    <lineage>
        <taxon>Bacteria</taxon>
        <taxon>Pseudomonadati</taxon>
        <taxon>Spirochaetota</taxon>
        <taxon>Spirochaetia</taxon>
        <taxon>Spirochaetales</taxon>
        <taxon>Treponemataceae</taxon>
        <taxon>Teretinema</taxon>
    </lineage>
</organism>
<gene>
    <name evidence="7" type="ORF">K7J14_13670</name>
</gene>